<evidence type="ECO:0000256" key="2">
    <source>
        <dbReference type="SAM" id="Phobius"/>
    </source>
</evidence>
<keyword evidence="2" id="KW-0472">Membrane</keyword>
<evidence type="ECO:0000313" key="4">
    <source>
        <dbReference type="Proteomes" id="UP001180020"/>
    </source>
</evidence>
<proteinExistence type="predicted"/>
<dbReference type="PANTHER" id="PTHR36009:SF3">
    <property type="entry name" value="TRANSMEMBRANE PROTEIN"/>
    <property type="match status" value="1"/>
</dbReference>
<feature type="transmembrane region" description="Helical" evidence="2">
    <location>
        <begin position="226"/>
        <end position="244"/>
    </location>
</feature>
<feature type="transmembrane region" description="Helical" evidence="2">
    <location>
        <begin position="102"/>
        <end position="123"/>
    </location>
</feature>
<name>A0AAV9EV31_ACOCL</name>
<feature type="compositionally biased region" description="Pro residues" evidence="1">
    <location>
        <begin position="17"/>
        <end position="27"/>
    </location>
</feature>
<reference evidence="3" key="1">
    <citation type="journal article" date="2023" name="Nat. Commun.">
        <title>Diploid and tetraploid genomes of Acorus and the evolution of monocots.</title>
        <authorList>
            <person name="Ma L."/>
            <person name="Liu K.W."/>
            <person name="Li Z."/>
            <person name="Hsiao Y.Y."/>
            <person name="Qi Y."/>
            <person name="Fu T."/>
            <person name="Tang G.D."/>
            <person name="Zhang D."/>
            <person name="Sun W.H."/>
            <person name="Liu D.K."/>
            <person name="Li Y."/>
            <person name="Chen G.Z."/>
            <person name="Liu X.D."/>
            <person name="Liao X.Y."/>
            <person name="Jiang Y.T."/>
            <person name="Yu X."/>
            <person name="Hao Y."/>
            <person name="Huang J."/>
            <person name="Zhao X.W."/>
            <person name="Ke S."/>
            <person name="Chen Y.Y."/>
            <person name="Wu W.L."/>
            <person name="Hsu J.L."/>
            <person name="Lin Y.F."/>
            <person name="Huang M.D."/>
            <person name="Li C.Y."/>
            <person name="Huang L."/>
            <person name="Wang Z.W."/>
            <person name="Zhao X."/>
            <person name="Zhong W.Y."/>
            <person name="Peng D.H."/>
            <person name="Ahmad S."/>
            <person name="Lan S."/>
            <person name="Zhang J.S."/>
            <person name="Tsai W.C."/>
            <person name="Van de Peer Y."/>
            <person name="Liu Z.J."/>
        </authorList>
    </citation>
    <scope>NUCLEOTIDE SEQUENCE</scope>
    <source>
        <strain evidence="3">CP</strain>
    </source>
</reference>
<gene>
    <name evidence="3" type="ORF">QJS10_CPA05g02017</name>
</gene>
<keyword evidence="4" id="KW-1185">Reference proteome</keyword>
<keyword evidence="2" id="KW-0812">Transmembrane</keyword>
<feature type="compositionally biased region" description="Gly residues" evidence="1">
    <location>
        <begin position="82"/>
        <end position="93"/>
    </location>
</feature>
<protein>
    <recommendedName>
        <fullName evidence="5">Cardiolipin synthase N-terminal domain-containing protein</fullName>
    </recommendedName>
</protein>
<accession>A0AAV9EV31</accession>
<dbReference type="PANTHER" id="PTHR36009">
    <property type="match status" value="1"/>
</dbReference>
<feature type="region of interest" description="Disordered" evidence="1">
    <location>
        <begin position="63"/>
        <end position="93"/>
    </location>
</feature>
<organism evidence="3 4">
    <name type="scientific">Acorus calamus</name>
    <name type="common">Sweet flag</name>
    <dbReference type="NCBI Taxonomy" id="4465"/>
    <lineage>
        <taxon>Eukaryota</taxon>
        <taxon>Viridiplantae</taxon>
        <taxon>Streptophyta</taxon>
        <taxon>Embryophyta</taxon>
        <taxon>Tracheophyta</taxon>
        <taxon>Spermatophyta</taxon>
        <taxon>Magnoliopsida</taxon>
        <taxon>Liliopsida</taxon>
        <taxon>Acoraceae</taxon>
        <taxon>Acorus</taxon>
    </lineage>
</organism>
<evidence type="ECO:0000256" key="1">
    <source>
        <dbReference type="SAM" id="MobiDB-lite"/>
    </source>
</evidence>
<evidence type="ECO:0000313" key="3">
    <source>
        <dbReference type="EMBL" id="KAK1317275.1"/>
    </source>
</evidence>
<comment type="caution">
    <text evidence="3">The sequence shown here is derived from an EMBL/GenBank/DDBJ whole genome shotgun (WGS) entry which is preliminary data.</text>
</comment>
<feature type="transmembrane region" description="Helical" evidence="2">
    <location>
        <begin position="294"/>
        <end position="314"/>
    </location>
</feature>
<feature type="transmembrane region" description="Helical" evidence="2">
    <location>
        <begin position="265"/>
        <end position="282"/>
    </location>
</feature>
<feature type="transmembrane region" description="Helical" evidence="2">
    <location>
        <begin position="143"/>
        <end position="168"/>
    </location>
</feature>
<dbReference type="AlphaFoldDB" id="A0AAV9EV31"/>
<reference evidence="3" key="2">
    <citation type="submission" date="2023-06" db="EMBL/GenBank/DDBJ databases">
        <authorList>
            <person name="Ma L."/>
            <person name="Liu K.-W."/>
            <person name="Li Z."/>
            <person name="Hsiao Y.-Y."/>
            <person name="Qi Y."/>
            <person name="Fu T."/>
            <person name="Tang G."/>
            <person name="Zhang D."/>
            <person name="Sun W.-H."/>
            <person name="Liu D.-K."/>
            <person name="Li Y."/>
            <person name="Chen G.-Z."/>
            <person name="Liu X.-D."/>
            <person name="Liao X.-Y."/>
            <person name="Jiang Y.-T."/>
            <person name="Yu X."/>
            <person name="Hao Y."/>
            <person name="Huang J."/>
            <person name="Zhao X.-W."/>
            <person name="Ke S."/>
            <person name="Chen Y.-Y."/>
            <person name="Wu W.-L."/>
            <person name="Hsu J.-L."/>
            <person name="Lin Y.-F."/>
            <person name="Huang M.-D."/>
            <person name="Li C.-Y."/>
            <person name="Huang L."/>
            <person name="Wang Z.-W."/>
            <person name="Zhao X."/>
            <person name="Zhong W.-Y."/>
            <person name="Peng D.-H."/>
            <person name="Ahmad S."/>
            <person name="Lan S."/>
            <person name="Zhang J.-S."/>
            <person name="Tsai W.-C."/>
            <person name="Van De Peer Y."/>
            <person name="Liu Z.-J."/>
        </authorList>
    </citation>
    <scope>NUCLEOTIDE SEQUENCE</scope>
    <source>
        <strain evidence="3">CP</strain>
        <tissue evidence="3">Leaves</tissue>
    </source>
</reference>
<feature type="compositionally biased region" description="Low complexity" evidence="1">
    <location>
        <begin position="1"/>
        <end position="16"/>
    </location>
</feature>
<feature type="transmembrane region" description="Helical" evidence="2">
    <location>
        <begin position="180"/>
        <end position="200"/>
    </location>
</feature>
<keyword evidence="2" id="KW-1133">Transmembrane helix</keyword>
<dbReference type="EMBL" id="JAUJYO010000005">
    <property type="protein sequence ID" value="KAK1317275.1"/>
    <property type="molecule type" value="Genomic_DNA"/>
</dbReference>
<dbReference type="Proteomes" id="UP001180020">
    <property type="component" value="Unassembled WGS sequence"/>
</dbReference>
<feature type="region of interest" description="Disordered" evidence="1">
    <location>
        <begin position="1"/>
        <end position="38"/>
    </location>
</feature>
<evidence type="ECO:0008006" key="5">
    <source>
        <dbReference type="Google" id="ProtNLM"/>
    </source>
</evidence>
<feature type="compositionally biased region" description="Polar residues" evidence="1">
    <location>
        <begin position="63"/>
        <end position="74"/>
    </location>
</feature>
<sequence length="333" mass="36672">MIISSNPTIISCTSPSIIPPKPKPQTPKPLTSKTHLSKTQLRPLSHLPIRRFSSLHICHSSSTKTQNQDLSVQANVPPLGRNGNGGGGGGGGGGGSDWTTSVLLFGLWAALMYYVFLLAPNLTPSLDMYFLQKLLNLKGDDGFVLNEVLVSLWYIMGLWPLVYSMLLLPTGRSSKSKIPVWPFVVLSFIGGAYALLPYFVLWRPPPPNIDEDEIQKWPLNFLESKITAGLSLAAGLGLIVYAGLANGDTWTEFYQYFRGSKLIHVTSLDFLLMSAFAPFWVYNDMTARKWFDKGSWLLPLALIPFLGPSVYLILRPSLSSLLTQIPSVPTDSE</sequence>